<evidence type="ECO:0008006" key="3">
    <source>
        <dbReference type="Google" id="ProtNLM"/>
    </source>
</evidence>
<keyword evidence="2" id="KW-1185">Reference proteome</keyword>
<dbReference type="AlphaFoldDB" id="A0A4P6Q6N0"/>
<dbReference type="KEGG" id="strr:EKD16_23385"/>
<evidence type="ECO:0000313" key="1">
    <source>
        <dbReference type="EMBL" id="QBI56426.1"/>
    </source>
</evidence>
<reference evidence="1 2" key="1">
    <citation type="submission" date="2019-02" db="EMBL/GenBank/DDBJ databases">
        <authorList>
            <person name="Khodamoradi S."/>
            <person name="Hahnke R.L."/>
            <person name="Kaempfer P."/>
            <person name="Schumann P."/>
            <person name="Rohde M."/>
            <person name="Steinert M."/>
            <person name="Luzhetskyy A."/>
            <person name="Wink J."/>
            <person name="Ruckert C."/>
        </authorList>
    </citation>
    <scope>NUCLEOTIDE SEQUENCE [LARGE SCALE GENOMIC DNA]</scope>
    <source>
        <strain evidence="1 2">M2</strain>
    </source>
</reference>
<dbReference type="Gene3D" id="3.30.565.10">
    <property type="entry name" value="Histidine kinase-like ATPase, C-terminal domain"/>
    <property type="match status" value="1"/>
</dbReference>
<protein>
    <recommendedName>
        <fullName evidence="3">Histidine kinase/HSP90-like ATPase domain-containing protein</fullName>
    </recommendedName>
</protein>
<proteinExistence type="predicted"/>
<sequence length="186" mass="20021">MPYCPTATLTTVTRRTYRRPGLSADAAEVPAARSWIVRTLAPTDRGDGIVLVADELLANALQHAPAPAGGVVAVLAVEQSPHQHEVRVRSRPAPTVPAARRPNCATSRTAWRVDRQVGRQDQPRAGYLIRRAPARLAASCSRVWWECESQAGWPGSLRQDSLSGLLSTVSNPNSSYRCVTSSTASA</sequence>
<dbReference type="EMBL" id="CP036455">
    <property type="protein sequence ID" value="QBI56426.1"/>
    <property type="molecule type" value="Genomic_DNA"/>
</dbReference>
<gene>
    <name evidence="1" type="ORF">EKD16_23385</name>
</gene>
<name>A0A4P6Q6N0_9ACTN</name>
<organism evidence="1 2">
    <name type="scientific">Streptomonospora litoralis</name>
    <dbReference type="NCBI Taxonomy" id="2498135"/>
    <lineage>
        <taxon>Bacteria</taxon>
        <taxon>Bacillati</taxon>
        <taxon>Actinomycetota</taxon>
        <taxon>Actinomycetes</taxon>
        <taxon>Streptosporangiales</taxon>
        <taxon>Nocardiopsidaceae</taxon>
        <taxon>Streptomonospora</taxon>
    </lineage>
</organism>
<accession>A0A4P6Q6N0</accession>
<dbReference type="Proteomes" id="UP000292235">
    <property type="component" value="Chromosome"/>
</dbReference>
<evidence type="ECO:0000313" key="2">
    <source>
        <dbReference type="Proteomes" id="UP000292235"/>
    </source>
</evidence>
<dbReference type="InterPro" id="IPR036890">
    <property type="entry name" value="HATPase_C_sf"/>
</dbReference>